<evidence type="ECO:0000313" key="3">
    <source>
        <dbReference type="Proteomes" id="UP001054945"/>
    </source>
</evidence>
<comment type="caution">
    <text evidence="2">The sequence shown here is derived from an EMBL/GenBank/DDBJ whole genome shotgun (WGS) entry which is preliminary data.</text>
</comment>
<organism evidence="2 3">
    <name type="scientific">Caerostris extrusa</name>
    <name type="common">Bark spider</name>
    <name type="synonym">Caerostris bankana</name>
    <dbReference type="NCBI Taxonomy" id="172846"/>
    <lineage>
        <taxon>Eukaryota</taxon>
        <taxon>Metazoa</taxon>
        <taxon>Ecdysozoa</taxon>
        <taxon>Arthropoda</taxon>
        <taxon>Chelicerata</taxon>
        <taxon>Arachnida</taxon>
        <taxon>Araneae</taxon>
        <taxon>Araneomorphae</taxon>
        <taxon>Entelegynae</taxon>
        <taxon>Araneoidea</taxon>
        <taxon>Araneidae</taxon>
        <taxon>Caerostris</taxon>
    </lineage>
</organism>
<protein>
    <submittedName>
        <fullName evidence="2">Uncharacterized protein</fullName>
    </submittedName>
</protein>
<reference evidence="2 3" key="1">
    <citation type="submission" date="2021-06" db="EMBL/GenBank/DDBJ databases">
        <title>Caerostris extrusa draft genome.</title>
        <authorList>
            <person name="Kono N."/>
            <person name="Arakawa K."/>
        </authorList>
    </citation>
    <scope>NUCLEOTIDE SEQUENCE [LARGE SCALE GENOMIC DNA]</scope>
</reference>
<sequence>MQENYDVLEEILKGKDNLLIQHVLPLMCSSDSIVRLTENSEPWQFSTCVLVVLSKPCISGGRAPAVRVRDPEEERAQPLPGDRPFEREGRLRRRVPDSGQVPPGHRLQIQHPLPAALRRGGKACGGRGVQGGRRDAGLHGRVRGQRDVLPEEAGGCAGSPGADALGLLPHRLPGAPAAAALPRGLQLEGGTRPGVRHQVQKDSPRDPPQGRAKLKTLRIRNRFTTKGYPQIVFFLRAILLSL</sequence>
<dbReference type="Proteomes" id="UP001054945">
    <property type="component" value="Unassembled WGS sequence"/>
</dbReference>
<gene>
    <name evidence="2" type="ORF">CEXT_216101</name>
</gene>
<feature type="region of interest" description="Disordered" evidence="1">
    <location>
        <begin position="68"/>
        <end position="107"/>
    </location>
</feature>
<accession>A0AAV4SYK8</accession>
<evidence type="ECO:0000256" key="1">
    <source>
        <dbReference type="SAM" id="MobiDB-lite"/>
    </source>
</evidence>
<keyword evidence="3" id="KW-1185">Reference proteome</keyword>
<dbReference type="AlphaFoldDB" id="A0AAV4SYK8"/>
<feature type="region of interest" description="Disordered" evidence="1">
    <location>
        <begin position="186"/>
        <end position="211"/>
    </location>
</feature>
<name>A0AAV4SYK8_CAEEX</name>
<proteinExistence type="predicted"/>
<dbReference type="EMBL" id="BPLR01010074">
    <property type="protein sequence ID" value="GIY36693.1"/>
    <property type="molecule type" value="Genomic_DNA"/>
</dbReference>
<evidence type="ECO:0000313" key="2">
    <source>
        <dbReference type="EMBL" id="GIY36693.1"/>
    </source>
</evidence>